<accession>W2S273</accession>
<dbReference type="RefSeq" id="XP_008716657.1">
    <property type="nucleotide sequence ID" value="XM_008718435.1"/>
</dbReference>
<dbReference type="GO" id="GO:0006508">
    <property type="term" value="P:proteolysis"/>
    <property type="evidence" value="ECO:0007669"/>
    <property type="project" value="InterPro"/>
</dbReference>
<feature type="compositionally biased region" description="Low complexity" evidence="2">
    <location>
        <begin position="682"/>
        <end position="693"/>
    </location>
</feature>
<dbReference type="SUPFAM" id="SSF50630">
    <property type="entry name" value="Acid proteases"/>
    <property type="match status" value="1"/>
</dbReference>
<keyword evidence="3" id="KW-0472">Membrane</keyword>
<evidence type="ECO:0000256" key="1">
    <source>
        <dbReference type="ARBA" id="ARBA00007447"/>
    </source>
</evidence>
<comment type="similarity">
    <text evidence="1">Belongs to the peptidase A1 family.</text>
</comment>
<feature type="transmembrane region" description="Helical" evidence="3">
    <location>
        <begin position="438"/>
        <end position="459"/>
    </location>
</feature>
<feature type="compositionally biased region" description="Polar residues" evidence="2">
    <location>
        <begin position="588"/>
        <end position="632"/>
    </location>
</feature>
<dbReference type="CDD" id="cd12087">
    <property type="entry name" value="TM_EGFR-like"/>
    <property type="match status" value="1"/>
</dbReference>
<dbReference type="InterPro" id="IPR033121">
    <property type="entry name" value="PEPTIDASE_A1"/>
</dbReference>
<dbReference type="eggNOG" id="KOG1339">
    <property type="taxonomic scope" value="Eukaryota"/>
</dbReference>
<dbReference type="GeneID" id="19971428"/>
<dbReference type="InterPro" id="IPR034164">
    <property type="entry name" value="Pepsin-like_dom"/>
</dbReference>
<dbReference type="Proteomes" id="UP000030752">
    <property type="component" value="Unassembled WGS sequence"/>
</dbReference>
<evidence type="ECO:0000313" key="6">
    <source>
        <dbReference type="EMBL" id="ETN42148.1"/>
    </source>
</evidence>
<name>W2S273_CYPE1</name>
<evidence type="ECO:0000256" key="2">
    <source>
        <dbReference type="SAM" id="MobiDB-lite"/>
    </source>
</evidence>
<keyword evidence="3" id="KW-1133">Transmembrane helix</keyword>
<dbReference type="InterPro" id="IPR001461">
    <property type="entry name" value="Aspartic_peptidase_A1"/>
</dbReference>
<evidence type="ECO:0000259" key="5">
    <source>
        <dbReference type="PROSITE" id="PS51767"/>
    </source>
</evidence>
<dbReference type="Pfam" id="PF00026">
    <property type="entry name" value="Asp"/>
    <property type="match status" value="1"/>
</dbReference>
<feature type="chain" id="PRO_5004824012" description="Peptidase A1 domain-containing protein" evidence="4">
    <location>
        <begin position="23"/>
        <end position="720"/>
    </location>
</feature>
<feature type="domain" description="Peptidase A1" evidence="5">
    <location>
        <begin position="45"/>
        <end position="396"/>
    </location>
</feature>
<dbReference type="VEuPathDB" id="FungiDB:HMPREF1541_04089"/>
<keyword evidence="3" id="KW-0812">Transmembrane</keyword>
<dbReference type="HOGENOM" id="CLU_009988_1_0_1"/>
<feature type="compositionally biased region" description="Low complexity" evidence="2">
    <location>
        <begin position="633"/>
        <end position="643"/>
    </location>
</feature>
<protein>
    <recommendedName>
        <fullName evidence="5">Peptidase A1 domain-containing protein</fullName>
    </recommendedName>
</protein>
<gene>
    <name evidence="6" type="ORF">HMPREF1541_04089</name>
</gene>
<sequence length="720" mass="77525">MSRRSPLYTGLFLATYICGVLGAKDPQPIVCTTSTEYVGYDGQWSPITIRVGTPEQWLSVLPSTLSQETWVMGTASCDGTTACATARGGVFYSNQSSTFQGLGFYELGSDPSLNNSQFGYYGLDTIALNDDVSEVDQIVAILNTSAVWVGEMGLGVQQTRINGSENRLPLLSSLVQNDSAIPSHSYGYTAGAAYRLTGVPASLTLGGVDANRFTPNNLSFVLSSDYAPAVAVNSITVSSTAGDLPPNWNLNPMTLLQTSQAAVFTIDSSTPYLWLPEAVCDNFAEALNLTYNETLGVYVFANESASPDDLQNWNLTFTFNIGKLPGSTDNVELTLPYSAFNLDLTYGFPNFDGDFNSPPLPYFPIRRTRSQFIIGRVFLQEAYLMVDYERNSFTLSQAVISEESVNNVNLQAITRPSNSIFPGPDSESGSGLSTGAKAGIGVGAGLVIIALAALIWFLVRRRRAAPDHSAVSKEPKRRSLFGKSPKSPGSNTTVSELLGDKRQPTEVPADSAHSRFELPGSAPLEMPAAEVSPAFFQDPQNRNGTMQRNNPMEPAELAQRQREAKEAEAAAYRRRNNSASPVPPYTPAETNPRLSNSVSPYSPRHSQAFGTVSSGEQGISPVGNSSGNASQRNSNSVPSPVSPEATMARGFQRHTQPSEPGSNESHSPHVSYGPHLTPSLVGRAPSRSPSRGSRFVEEGLSTDHEEHNSSSRSARFSWED</sequence>
<dbReference type="PANTHER" id="PTHR47966">
    <property type="entry name" value="BETA-SITE APP-CLEAVING ENZYME, ISOFORM A-RELATED"/>
    <property type="match status" value="1"/>
</dbReference>
<feature type="compositionally biased region" description="Polar residues" evidence="2">
    <location>
        <begin position="538"/>
        <end position="550"/>
    </location>
</feature>
<dbReference type="EMBL" id="KB822719">
    <property type="protein sequence ID" value="ETN42148.1"/>
    <property type="molecule type" value="Genomic_DNA"/>
</dbReference>
<proteinExistence type="inferred from homology"/>
<dbReference type="OrthoDB" id="4074350at2759"/>
<dbReference type="AlphaFoldDB" id="W2S273"/>
<feature type="compositionally biased region" description="Basic and acidic residues" evidence="2">
    <location>
        <begin position="694"/>
        <end position="709"/>
    </location>
</feature>
<organism evidence="6 7">
    <name type="scientific">Cyphellophora europaea (strain CBS 101466)</name>
    <name type="common">Phialophora europaea</name>
    <dbReference type="NCBI Taxonomy" id="1220924"/>
    <lineage>
        <taxon>Eukaryota</taxon>
        <taxon>Fungi</taxon>
        <taxon>Dikarya</taxon>
        <taxon>Ascomycota</taxon>
        <taxon>Pezizomycotina</taxon>
        <taxon>Eurotiomycetes</taxon>
        <taxon>Chaetothyriomycetidae</taxon>
        <taxon>Chaetothyriales</taxon>
        <taxon>Cyphellophoraceae</taxon>
        <taxon>Cyphellophora</taxon>
    </lineage>
</organism>
<evidence type="ECO:0000256" key="4">
    <source>
        <dbReference type="SAM" id="SignalP"/>
    </source>
</evidence>
<dbReference type="PANTHER" id="PTHR47966:SF51">
    <property type="entry name" value="BETA-SITE APP-CLEAVING ENZYME, ISOFORM A-RELATED"/>
    <property type="match status" value="1"/>
</dbReference>
<reference evidence="6 7" key="1">
    <citation type="submission" date="2013-03" db="EMBL/GenBank/DDBJ databases">
        <title>The Genome Sequence of Phialophora europaea CBS 101466.</title>
        <authorList>
            <consortium name="The Broad Institute Genomics Platform"/>
            <person name="Cuomo C."/>
            <person name="de Hoog S."/>
            <person name="Gorbushina A."/>
            <person name="Walker B."/>
            <person name="Young S.K."/>
            <person name="Zeng Q."/>
            <person name="Gargeya S."/>
            <person name="Fitzgerald M."/>
            <person name="Haas B."/>
            <person name="Abouelleil A."/>
            <person name="Allen A.W."/>
            <person name="Alvarado L."/>
            <person name="Arachchi H.M."/>
            <person name="Berlin A.M."/>
            <person name="Chapman S.B."/>
            <person name="Gainer-Dewar J."/>
            <person name="Goldberg J."/>
            <person name="Griggs A."/>
            <person name="Gujja S."/>
            <person name="Hansen M."/>
            <person name="Howarth C."/>
            <person name="Imamovic A."/>
            <person name="Ireland A."/>
            <person name="Larimer J."/>
            <person name="McCowan C."/>
            <person name="Murphy C."/>
            <person name="Pearson M."/>
            <person name="Poon T.W."/>
            <person name="Priest M."/>
            <person name="Roberts A."/>
            <person name="Saif S."/>
            <person name="Shea T."/>
            <person name="Sisk P."/>
            <person name="Sykes S."/>
            <person name="Wortman J."/>
            <person name="Nusbaum C."/>
            <person name="Birren B."/>
        </authorList>
    </citation>
    <scope>NUCLEOTIDE SEQUENCE [LARGE SCALE GENOMIC DNA]</scope>
    <source>
        <strain evidence="6 7">CBS 101466</strain>
    </source>
</reference>
<dbReference type="STRING" id="1220924.W2S273"/>
<evidence type="ECO:0000313" key="7">
    <source>
        <dbReference type="Proteomes" id="UP000030752"/>
    </source>
</evidence>
<feature type="signal peptide" evidence="4">
    <location>
        <begin position="1"/>
        <end position="22"/>
    </location>
</feature>
<evidence type="ECO:0000256" key="3">
    <source>
        <dbReference type="SAM" id="Phobius"/>
    </source>
</evidence>
<feature type="compositionally biased region" description="Polar residues" evidence="2">
    <location>
        <begin position="653"/>
        <end position="665"/>
    </location>
</feature>
<dbReference type="CDD" id="cd05471">
    <property type="entry name" value="pepsin_like"/>
    <property type="match status" value="1"/>
</dbReference>
<dbReference type="Gene3D" id="2.40.70.10">
    <property type="entry name" value="Acid Proteases"/>
    <property type="match status" value="2"/>
</dbReference>
<feature type="region of interest" description="Disordered" evidence="2">
    <location>
        <begin position="535"/>
        <end position="720"/>
    </location>
</feature>
<feature type="region of interest" description="Disordered" evidence="2">
    <location>
        <begin position="467"/>
        <end position="520"/>
    </location>
</feature>
<dbReference type="GO" id="GO:0004190">
    <property type="term" value="F:aspartic-type endopeptidase activity"/>
    <property type="evidence" value="ECO:0007669"/>
    <property type="project" value="InterPro"/>
</dbReference>
<keyword evidence="7" id="KW-1185">Reference proteome</keyword>
<keyword evidence="4" id="KW-0732">Signal</keyword>
<dbReference type="PROSITE" id="PS51767">
    <property type="entry name" value="PEPTIDASE_A1"/>
    <property type="match status" value="1"/>
</dbReference>
<feature type="compositionally biased region" description="Basic and acidic residues" evidence="2">
    <location>
        <begin position="559"/>
        <end position="568"/>
    </location>
</feature>
<dbReference type="PRINTS" id="PR00792">
    <property type="entry name" value="PEPSIN"/>
</dbReference>
<dbReference type="InParanoid" id="W2S273"/>
<dbReference type="InterPro" id="IPR021109">
    <property type="entry name" value="Peptidase_aspartic_dom_sf"/>
</dbReference>
<dbReference type="GO" id="GO:0000324">
    <property type="term" value="C:fungal-type vacuole"/>
    <property type="evidence" value="ECO:0007669"/>
    <property type="project" value="TreeGrafter"/>
</dbReference>